<comment type="subcellular location">
    <subcellularLocation>
        <location evidence="2">Cell membrane</location>
        <topology evidence="2">Single-pass type I membrane protein</topology>
    </subcellularLocation>
</comment>
<dbReference type="Proteomes" id="UP000695022">
    <property type="component" value="Unplaced"/>
</dbReference>
<dbReference type="PROSITE" id="PS50125">
    <property type="entry name" value="GUANYLATE_CYCLASE_2"/>
    <property type="match status" value="1"/>
</dbReference>
<evidence type="ECO:0000256" key="15">
    <source>
        <dbReference type="RuleBase" id="RU003431"/>
    </source>
</evidence>
<evidence type="ECO:0000259" key="18">
    <source>
        <dbReference type="PROSITE" id="PS50125"/>
    </source>
</evidence>
<dbReference type="Pfam" id="PF01094">
    <property type="entry name" value="ANF_receptor"/>
    <property type="match status" value="1"/>
</dbReference>
<evidence type="ECO:0000256" key="11">
    <source>
        <dbReference type="ARBA" id="ARBA00023180"/>
    </source>
</evidence>
<dbReference type="PANTHER" id="PTHR11920:SF501">
    <property type="entry name" value="GUANYLATE CYCLASE 32E"/>
    <property type="match status" value="1"/>
</dbReference>
<dbReference type="InterPro" id="IPR011645">
    <property type="entry name" value="HNOB_dom_associated"/>
</dbReference>
<dbReference type="InterPro" id="IPR018297">
    <property type="entry name" value="A/G_cyclase_CS"/>
</dbReference>
<sequence>MQLLSKQHDVTILGEETINDIHSTRDDVLIKEIVSRTAFQTRVYVLITNQNDALVDLVIYLAIKDEANEIKFDEYVIIFVEEQRDEYRDKQDQHPHLQKFLEKNEEFDKRFEILPMSVEGFRQVFKITPRPPSNPEFGNFEKSSIEYSSLHFKMDPPPPVFTPSVPIYAAHAYDAVFFYAKALNETIQHNGGNITVAYNGSAIVQRMINATFKSIQGHEVHVNEDGDAQGNYTVMSLKESKSIHSKGATWAMRTIGEFQAVSSATAYQLPVSYVKTEDIDWLNGIPRDEPYCGFDNSQCKYTWQTGVVAGTVLSIIVVVSLFMFRRWQYETKLRSLQWIIDFNDIRVAYDPQGNYADALHTPNTTPKLMPKMGRVRSLTTNSITFDQMGPDGPAGGFPPIDSHFLTKPQIMVGVFRRNPVALKHINKKAVEITRAIRKEHKIMREMRHENIVPCLGACTNPDHIYIVTQYSARGSLEDILNNKDIQLDNMFIASLVQDLIKGMMYLHDSEIISHGNLKSSNCVIDSRWVLQVKDFGLHEFRAGAEELVDQDTYYRRQLWRAPELLRMSHPPARGTQRGDVYSFCIILYEIMGREGPFGRCNMTNKEIAEKVKCGIVQQGNIGLIEEVYRPPTANLNCDRYIVECMRDGWAEDPEMRPDFRFIRIRLRQMQAGLKPNIFDNMLDLMEKYSSNLEVTVQERTQQLIEEKKKTDELLYRMLPKQVAEQLKGGNPVDAEGFDAVTIYFSDIVGFTSLSSASTPMQVVELLNDLYTAFDSILGHYMVYKVETIGDAYMVVSGLPIRNGDNHAGEIASMALHLLRRIRTFKIRHRPNDTMKLRIGIHSGPCVAGVVGHKMPRYCLFGDTVNTSSRMESNGEALKIHISENTKLLLDKIGGYYIKERGLVNMKGKGEMRTYWLLAEDRSRRVSRQHQQGYCNFPQQTSLEGDGVGLNRQSSVSSIDSETGLLDDDHELEKLVEEGVVEAGVGLPCRPPTDPAMIKIKYKNVKSQVDEAAREQRHGARSAERRTQGLQSREKVTRQGFVNRLRGYRIDESGGQAAASFCNTQAVVNAVDVAGRSDQRTTAAAVWVKQTREEQCHSSNSTRVPDPETNEEFVV</sequence>
<keyword evidence="11" id="KW-0325">Glycoprotein</keyword>
<dbReference type="PROSITE" id="PS50011">
    <property type="entry name" value="PROTEIN_KINASE_DOM"/>
    <property type="match status" value="1"/>
</dbReference>
<keyword evidence="19" id="KW-1185">Reference proteome</keyword>
<dbReference type="Pfam" id="PF07701">
    <property type="entry name" value="HNOBA"/>
    <property type="match status" value="1"/>
</dbReference>
<evidence type="ECO:0000256" key="14">
    <source>
        <dbReference type="RuleBase" id="RU000405"/>
    </source>
</evidence>
<dbReference type="SUPFAM" id="SSF56112">
    <property type="entry name" value="Protein kinase-like (PK-like)"/>
    <property type="match status" value="1"/>
</dbReference>
<keyword evidence="13 15" id="KW-0141">cGMP biosynthesis</keyword>
<dbReference type="SUPFAM" id="SSF55073">
    <property type="entry name" value="Nucleotide cyclase"/>
    <property type="match status" value="1"/>
</dbReference>
<feature type="region of interest" description="Disordered" evidence="16">
    <location>
        <begin position="1014"/>
        <end position="1033"/>
    </location>
</feature>
<protein>
    <recommendedName>
        <fullName evidence="3 15">Guanylate cyclase</fullName>
        <ecNumber evidence="3 15">4.6.1.2</ecNumber>
    </recommendedName>
</protein>
<name>A0ABM1EPU5_PRICU</name>
<dbReference type="InterPro" id="IPR029787">
    <property type="entry name" value="Nucleotide_cyclase"/>
</dbReference>
<dbReference type="Pfam" id="PF07714">
    <property type="entry name" value="PK_Tyr_Ser-Thr"/>
    <property type="match status" value="1"/>
</dbReference>
<gene>
    <name evidence="20" type="primary">LOC106814414</name>
</gene>
<keyword evidence="9" id="KW-0472">Membrane</keyword>
<dbReference type="Gene3D" id="3.40.50.2300">
    <property type="match status" value="1"/>
</dbReference>
<feature type="domain" description="Guanylate cyclase" evidence="18">
    <location>
        <begin position="741"/>
        <end position="871"/>
    </location>
</feature>
<evidence type="ECO:0000256" key="16">
    <source>
        <dbReference type="SAM" id="MobiDB-lite"/>
    </source>
</evidence>
<keyword evidence="6" id="KW-0547">Nucleotide-binding</keyword>
<dbReference type="InterPro" id="IPR000719">
    <property type="entry name" value="Prot_kinase_dom"/>
</dbReference>
<dbReference type="Gene3D" id="1.10.510.10">
    <property type="entry name" value="Transferase(Phosphotransferase) domain 1"/>
    <property type="match status" value="1"/>
</dbReference>
<keyword evidence="4" id="KW-0812">Transmembrane</keyword>
<dbReference type="Gene3D" id="6.10.250.780">
    <property type="match status" value="1"/>
</dbReference>
<dbReference type="GeneID" id="106814414"/>
<dbReference type="PROSITE" id="PS00452">
    <property type="entry name" value="GUANYLATE_CYCLASE_1"/>
    <property type="match status" value="1"/>
</dbReference>
<dbReference type="InterPro" id="IPR001828">
    <property type="entry name" value="ANF_lig-bd_rcpt"/>
</dbReference>
<evidence type="ECO:0000256" key="9">
    <source>
        <dbReference type="ARBA" id="ARBA00023136"/>
    </source>
</evidence>
<dbReference type="InterPro" id="IPR001245">
    <property type="entry name" value="Ser-Thr/Tyr_kinase_cat_dom"/>
</dbReference>
<comment type="similarity">
    <text evidence="14">Belongs to the adenylyl cyclase class-4/guanylyl cyclase family.</text>
</comment>
<feature type="domain" description="Protein kinase" evidence="17">
    <location>
        <begin position="386"/>
        <end position="673"/>
    </location>
</feature>
<dbReference type="SMART" id="SM00044">
    <property type="entry name" value="CYCc"/>
    <property type="match status" value="1"/>
</dbReference>
<evidence type="ECO:0000256" key="4">
    <source>
        <dbReference type="ARBA" id="ARBA00022692"/>
    </source>
</evidence>
<proteinExistence type="inferred from homology"/>
<evidence type="ECO:0000313" key="20">
    <source>
        <dbReference type="RefSeq" id="XP_014674216.1"/>
    </source>
</evidence>
<keyword evidence="5" id="KW-0732">Signal</keyword>
<dbReference type="RefSeq" id="XP_014674216.1">
    <property type="nucleotide sequence ID" value="XM_014818730.1"/>
</dbReference>
<accession>A0ABM1EPU5</accession>
<evidence type="ECO:0000259" key="17">
    <source>
        <dbReference type="PROSITE" id="PS50011"/>
    </source>
</evidence>
<evidence type="ECO:0000256" key="2">
    <source>
        <dbReference type="ARBA" id="ARBA00004251"/>
    </source>
</evidence>
<evidence type="ECO:0000256" key="13">
    <source>
        <dbReference type="ARBA" id="ARBA00023293"/>
    </source>
</evidence>
<keyword evidence="12 14" id="KW-0456">Lyase</keyword>
<evidence type="ECO:0000256" key="12">
    <source>
        <dbReference type="ARBA" id="ARBA00023239"/>
    </source>
</evidence>
<keyword evidence="8" id="KW-0342">GTP-binding</keyword>
<evidence type="ECO:0000256" key="10">
    <source>
        <dbReference type="ARBA" id="ARBA00023170"/>
    </source>
</evidence>
<evidence type="ECO:0000256" key="1">
    <source>
        <dbReference type="ARBA" id="ARBA00001436"/>
    </source>
</evidence>
<evidence type="ECO:0000256" key="7">
    <source>
        <dbReference type="ARBA" id="ARBA00022989"/>
    </source>
</evidence>
<comment type="catalytic activity">
    <reaction evidence="1 15">
        <text>GTP = 3',5'-cyclic GMP + diphosphate</text>
        <dbReference type="Rhea" id="RHEA:13665"/>
        <dbReference type="ChEBI" id="CHEBI:33019"/>
        <dbReference type="ChEBI" id="CHEBI:37565"/>
        <dbReference type="ChEBI" id="CHEBI:57746"/>
        <dbReference type="EC" id="4.6.1.2"/>
    </reaction>
</comment>
<dbReference type="Gene3D" id="3.30.70.1230">
    <property type="entry name" value="Nucleotide cyclase"/>
    <property type="match status" value="1"/>
</dbReference>
<evidence type="ECO:0000256" key="6">
    <source>
        <dbReference type="ARBA" id="ARBA00022741"/>
    </source>
</evidence>
<dbReference type="CDD" id="cd07302">
    <property type="entry name" value="CHD"/>
    <property type="match status" value="1"/>
</dbReference>
<dbReference type="InterPro" id="IPR050401">
    <property type="entry name" value="Cyclic_nucleotide_synthase"/>
</dbReference>
<dbReference type="InterPro" id="IPR011009">
    <property type="entry name" value="Kinase-like_dom_sf"/>
</dbReference>
<evidence type="ECO:0000256" key="8">
    <source>
        <dbReference type="ARBA" id="ARBA00023134"/>
    </source>
</evidence>
<evidence type="ECO:0000256" key="3">
    <source>
        <dbReference type="ARBA" id="ARBA00012202"/>
    </source>
</evidence>
<dbReference type="InterPro" id="IPR028082">
    <property type="entry name" value="Peripla_BP_I"/>
</dbReference>
<organism evidence="19 20">
    <name type="scientific">Priapulus caudatus</name>
    <name type="common">Priapulid worm</name>
    <dbReference type="NCBI Taxonomy" id="37621"/>
    <lineage>
        <taxon>Eukaryota</taxon>
        <taxon>Metazoa</taxon>
        <taxon>Ecdysozoa</taxon>
        <taxon>Scalidophora</taxon>
        <taxon>Priapulida</taxon>
        <taxon>Priapulimorpha</taxon>
        <taxon>Priapulimorphida</taxon>
        <taxon>Priapulidae</taxon>
        <taxon>Priapulus</taxon>
    </lineage>
</organism>
<dbReference type="EC" id="4.6.1.2" evidence="3 15"/>
<dbReference type="InterPro" id="IPR001170">
    <property type="entry name" value="ANPR/GUC"/>
</dbReference>
<feature type="region of interest" description="Disordered" evidence="16">
    <location>
        <begin position="1090"/>
        <end position="1114"/>
    </location>
</feature>
<keyword evidence="7" id="KW-1133">Transmembrane helix</keyword>
<dbReference type="PANTHER" id="PTHR11920">
    <property type="entry name" value="GUANYLYL CYCLASE"/>
    <property type="match status" value="1"/>
</dbReference>
<reference evidence="20" key="1">
    <citation type="submission" date="2025-08" db="UniProtKB">
        <authorList>
            <consortium name="RefSeq"/>
        </authorList>
    </citation>
    <scope>IDENTIFICATION</scope>
</reference>
<keyword evidence="10" id="KW-0675">Receptor</keyword>
<dbReference type="Pfam" id="PF00211">
    <property type="entry name" value="Guanylate_cyc"/>
    <property type="match status" value="1"/>
</dbReference>
<dbReference type="SUPFAM" id="SSF53822">
    <property type="entry name" value="Periplasmic binding protein-like I"/>
    <property type="match status" value="1"/>
</dbReference>
<dbReference type="PRINTS" id="PR00255">
    <property type="entry name" value="NATPEPTIDER"/>
</dbReference>
<evidence type="ECO:0000256" key="5">
    <source>
        <dbReference type="ARBA" id="ARBA00022729"/>
    </source>
</evidence>
<evidence type="ECO:0000313" key="19">
    <source>
        <dbReference type="Proteomes" id="UP000695022"/>
    </source>
</evidence>
<dbReference type="InterPro" id="IPR001054">
    <property type="entry name" value="A/G_cyclase"/>
</dbReference>